<dbReference type="AlphaFoldDB" id="A0A8K0W4Z5"/>
<accession>A0A8K0W4Z5</accession>
<dbReference type="Proteomes" id="UP000813461">
    <property type="component" value="Unassembled WGS sequence"/>
</dbReference>
<evidence type="ECO:0000313" key="2">
    <source>
        <dbReference type="EMBL" id="KAH7094675.1"/>
    </source>
</evidence>
<feature type="region of interest" description="Disordered" evidence="1">
    <location>
        <begin position="54"/>
        <end position="73"/>
    </location>
</feature>
<proteinExistence type="predicted"/>
<protein>
    <submittedName>
        <fullName evidence="2">Uncharacterized protein</fullName>
    </submittedName>
</protein>
<gene>
    <name evidence="2" type="ORF">FB567DRAFT_9726</name>
</gene>
<organism evidence="2 3">
    <name type="scientific">Paraphoma chrysanthemicola</name>
    <dbReference type="NCBI Taxonomy" id="798071"/>
    <lineage>
        <taxon>Eukaryota</taxon>
        <taxon>Fungi</taxon>
        <taxon>Dikarya</taxon>
        <taxon>Ascomycota</taxon>
        <taxon>Pezizomycotina</taxon>
        <taxon>Dothideomycetes</taxon>
        <taxon>Pleosporomycetidae</taxon>
        <taxon>Pleosporales</taxon>
        <taxon>Pleosporineae</taxon>
        <taxon>Phaeosphaeriaceae</taxon>
        <taxon>Paraphoma</taxon>
    </lineage>
</organism>
<name>A0A8K0W4Z5_9PLEO</name>
<reference evidence="2" key="1">
    <citation type="journal article" date="2021" name="Nat. Commun.">
        <title>Genetic determinants of endophytism in the Arabidopsis root mycobiome.</title>
        <authorList>
            <person name="Mesny F."/>
            <person name="Miyauchi S."/>
            <person name="Thiergart T."/>
            <person name="Pickel B."/>
            <person name="Atanasova L."/>
            <person name="Karlsson M."/>
            <person name="Huettel B."/>
            <person name="Barry K.W."/>
            <person name="Haridas S."/>
            <person name="Chen C."/>
            <person name="Bauer D."/>
            <person name="Andreopoulos W."/>
            <person name="Pangilinan J."/>
            <person name="LaButti K."/>
            <person name="Riley R."/>
            <person name="Lipzen A."/>
            <person name="Clum A."/>
            <person name="Drula E."/>
            <person name="Henrissat B."/>
            <person name="Kohler A."/>
            <person name="Grigoriev I.V."/>
            <person name="Martin F.M."/>
            <person name="Hacquard S."/>
        </authorList>
    </citation>
    <scope>NUCLEOTIDE SEQUENCE</scope>
    <source>
        <strain evidence="2">MPI-SDFR-AT-0120</strain>
    </source>
</reference>
<dbReference type="EMBL" id="JAGMVJ010000001">
    <property type="protein sequence ID" value="KAH7094675.1"/>
    <property type="molecule type" value="Genomic_DNA"/>
</dbReference>
<evidence type="ECO:0000313" key="3">
    <source>
        <dbReference type="Proteomes" id="UP000813461"/>
    </source>
</evidence>
<sequence>MARIGPTTKSVVSGGHRKLEHESWIFMQNIVEQKVQKYLPGVKISVPDDIGNEGVSVGAPTSNTNVGGNTHEG</sequence>
<keyword evidence="3" id="KW-1185">Reference proteome</keyword>
<feature type="compositionally biased region" description="Polar residues" evidence="1">
    <location>
        <begin position="59"/>
        <end position="73"/>
    </location>
</feature>
<comment type="caution">
    <text evidence="2">The sequence shown here is derived from an EMBL/GenBank/DDBJ whole genome shotgun (WGS) entry which is preliminary data.</text>
</comment>
<evidence type="ECO:0000256" key="1">
    <source>
        <dbReference type="SAM" id="MobiDB-lite"/>
    </source>
</evidence>